<dbReference type="GO" id="GO:0046872">
    <property type="term" value="F:metal ion binding"/>
    <property type="evidence" value="ECO:0007669"/>
    <property type="project" value="UniProtKB-KW"/>
</dbReference>
<dbReference type="PANTHER" id="PTHR42978">
    <property type="entry name" value="QUORUM-QUENCHING LACTONASE YTNP-RELATED-RELATED"/>
    <property type="match status" value="1"/>
</dbReference>
<evidence type="ECO:0000313" key="8">
    <source>
        <dbReference type="EMBL" id="WIX77537.1"/>
    </source>
</evidence>
<dbReference type="EMBL" id="CP127294">
    <property type="protein sequence ID" value="WIX77537.1"/>
    <property type="molecule type" value="Genomic_DNA"/>
</dbReference>
<dbReference type="Proteomes" id="UP001236014">
    <property type="component" value="Chromosome"/>
</dbReference>
<name>A0A9Y2ID43_9PSEU</name>
<keyword evidence="4" id="KW-0378">Hydrolase</keyword>
<evidence type="ECO:0000259" key="7">
    <source>
        <dbReference type="SMART" id="SM00849"/>
    </source>
</evidence>
<evidence type="ECO:0000313" key="9">
    <source>
        <dbReference type="Proteomes" id="UP001236014"/>
    </source>
</evidence>
<evidence type="ECO:0000256" key="5">
    <source>
        <dbReference type="ARBA" id="ARBA00022833"/>
    </source>
</evidence>
<comment type="similarity">
    <text evidence="2">Belongs to the metallo-beta-lactamase superfamily.</text>
</comment>
<dbReference type="InterPro" id="IPR051013">
    <property type="entry name" value="MBL_superfamily_lactonases"/>
</dbReference>
<dbReference type="GO" id="GO:0016787">
    <property type="term" value="F:hydrolase activity"/>
    <property type="evidence" value="ECO:0007669"/>
    <property type="project" value="UniProtKB-KW"/>
</dbReference>
<evidence type="ECO:0000256" key="4">
    <source>
        <dbReference type="ARBA" id="ARBA00022801"/>
    </source>
</evidence>
<evidence type="ECO:0000256" key="6">
    <source>
        <dbReference type="SAM" id="MobiDB-lite"/>
    </source>
</evidence>
<gene>
    <name evidence="8" type="ORF">QRX50_40040</name>
</gene>
<evidence type="ECO:0000256" key="2">
    <source>
        <dbReference type="ARBA" id="ARBA00007749"/>
    </source>
</evidence>
<keyword evidence="9" id="KW-1185">Reference proteome</keyword>
<keyword evidence="3" id="KW-0479">Metal-binding</keyword>
<proteinExistence type="inferred from homology"/>
<reference evidence="8 9" key="1">
    <citation type="submission" date="2023-06" db="EMBL/GenBank/DDBJ databases">
        <authorList>
            <person name="Oyuntsetseg B."/>
            <person name="Kim S.B."/>
        </authorList>
    </citation>
    <scope>NUCLEOTIDE SEQUENCE [LARGE SCALE GENOMIC DNA]</scope>
    <source>
        <strain evidence="8 9">2-15</strain>
    </source>
</reference>
<feature type="domain" description="Metallo-beta-lactamase" evidence="7">
    <location>
        <begin position="26"/>
        <end position="202"/>
    </location>
</feature>
<dbReference type="KEGG" id="acab:QRX50_40040"/>
<dbReference type="RefSeq" id="WP_285968278.1">
    <property type="nucleotide sequence ID" value="NZ_CP127294.1"/>
</dbReference>
<dbReference type="InterPro" id="IPR036866">
    <property type="entry name" value="RibonucZ/Hydroxyglut_hydro"/>
</dbReference>
<comment type="cofactor">
    <cofactor evidence="1">
        <name>Zn(2+)</name>
        <dbReference type="ChEBI" id="CHEBI:29105"/>
    </cofactor>
</comment>
<evidence type="ECO:0000256" key="3">
    <source>
        <dbReference type="ARBA" id="ARBA00022723"/>
    </source>
</evidence>
<feature type="region of interest" description="Disordered" evidence="6">
    <location>
        <begin position="227"/>
        <end position="252"/>
    </location>
</feature>
<dbReference type="AlphaFoldDB" id="A0A9Y2ID43"/>
<protein>
    <submittedName>
        <fullName evidence="8">MBL fold metallo-hydrolase</fullName>
    </submittedName>
</protein>
<organism evidence="8 9">
    <name type="scientific">Amycolatopsis carbonis</name>
    <dbReference type="NCBI Taxonomy" id="715471"/>
    <lineage>
        <taxon>Bacteria</taxon>
        <taxon>Bacillati</taxon>
        <taxon>Actinomycetota</taxon>
        <taxon>Actinomycetes</taxon>
        <taxon>Pseudonocardiales</taxon>
        <taxon>Pseudonocardiaceae</taxon>
        <taxon>Amycolatopsis</taxon>
    </lineage>
</organism>
<dbReference type="SUPFAM" id="SSF56281">
    <property type="entry name" value="Metallo-hydrolase/oxidoreductase"/>
    <property type="match status" value="1"/>
</dbReference>
<accession>A0A9Y2ID43</accession>
<keyword evidence="5" id="KW-0862">Zinc</keyword>
<dbReference type="PANTHER" id="PTHR42978:SF2">
    <property type="entry name" value="102 KBASES UNSTABLE REGION: FROM 1 TO 119443"/>
    <property type="match status" value="1"/>
</dbReference>
<evidence type="ECO:0000256" key="1">
    <source>
        <dbReference type="ARBA" id="ARBA00001947"/>
    </source>
</evidence>
<dbReference type="SMART" id="SM00849">
    <property type="entry name" value="Lactamase_B"/>
    <property type="match status" value="1"/>
</dbReference>
<dbReference type="Pfam" id="PF00753">
    <property type="entry name" value="Lactamase_B"/>
    <property type="match status" value="1"/>
</dbReference>
<dbReference type="InterPro" id="IPR001279">
    <property type="entry name" value="Metallo-B-lactamas"/>
</dbReference>
<sequence length="252" mass="26318">MTDPAPVVEPLLLGYGLSSDQGSIGFCGVYLVQTPQRRILFDCGHAGRRRALHRALARHGLGVRDVDTLVLSHAHYDHVQNADLFTHAQVFLHPAEGEAEPGDPVTPAWTDAIFAGLAVHEGSIDGLELAPGVTITGLPGHTAGSLGLTVETADGTALLTGDAVPSSRALRAGRCTTAASEEAAAASIELVRTRADVVYPGHDRPFTIEAGLPGRYLFPRVDLEVLAPDPLTDDPPAPSARRGSPPKGSSPA</sequence>
<dbReference type="Gene3D" id="3.60.15.10">
    <property type="entry name" value="Ribonuclease Z/Hydroxyacylglutathione hydrolase-like"/>
    <property type="match status" value="1"/>
</dbReference>